<protein>
    <recommendedName>
        <fullName evidence="8">FXYD domain-containing ion transport regulator</fullName>
    </recommendedName>
</protein>
<proteinExistence type="inferred from homology"/>
<evidence type="ECO:0000313" key="10">
    <source>
        <dbReference type="Proteomes" id="UP000579812"/>
    </source>
</evidence>
<comment type="caution">
    <text evidence="8">Lacks conserved residue(s) required for the propagation of feature annotation.</text>
</comment>
<evidence type="ECO:0000256" key="7">
    <source>
        <dbReference type="ARBA" id="ARBA00023136"/>
    </source>
</evidence>
<evidence type="ECO:0000256" key="4">
    <source>
        <dbReference type="ARBA" id="ARBA00022692"/>
    </source>
</evidence>
<dbReference type="EMBL" id="JAAMOB010000016">
    <property type="protein sequence ID" value="KAF4103229.1"/>
    <property type="molecule type" value="Genomic_DNA"/>
</dbReference>
<evidence type="ECO:0000256" key="5">
    <source>
        <dbReference type="ARBA" id="ARBA00022729"/>
    </source>
</evidence>
<comment type="subcellular location">
    <subcellularLocation>
        <location evidence="1">Membrane</location>
        <topology evidence="1">Single-pass type I membrane protein</topology>
    </subcellularLocation>
</comment>
<dbReference type="PANTHER" id="PTHR14132">
    <property type="entry name" value="SODIUM/POTASSIUM-TRANSPORTING ATPASE SUBUNIT GAMMA"/>
    <property type="match status" value="1"/>
</dbReference>
<sequence length="157" mass="17589">MGQERNNAGNSRCSYSQNSSLKRRRSPLLVEFLYNTLGRREIASGLPEVFIKTGFFGVEQYRADKMELCVAAVLLSYFAPALGSAFGREMPASQMDEIHEYDKPFHYDYESLRIGGMIFAVILFLMGIFLIVSRKCRCKGNKSKPVGLDAEAARGAK</sequence>
<gene>
    <name evidence="9" type="ORF">G5714_016112</name>
</gene>
<dbReference type="GO" id="GO:0017080">
    <property type="term" value="F:sodium channel regulator activity"/>
    <property type="evidence" value="ECO:0007669"/>
    <property type="project" value="TreeGrafter"/>
</dbReference>
<name>A0A7J6C7H7_9TELE</name>
<organism evidence="9 10">
    <name type="scientific">Onychostoma macrolepis</name>
    <dbReference type="NCBI Taxonomy" id="369639"/>
    <lineage>
        <taxon>Eukaryota</taxon>
        <taxon>Metazoa</taxon>
        <taxon>Chordata</taxon>
        <taxon>Craniata</taxon>
        <taxon>Vertebrata</taxon>
        <taxon>Euteleostomi</taxon>
        <taxon>Actinopterygii</taxon>
        <taxon>Neopterygii</taxon>
        <taxon>Teleostei</taxon>
        <taxon>Ostariophysi</taxon>
        <taxon>Cypriniformes</taxon>
        <taxon>Cyprinidae</taxon>
        <taxon>Acrossocheilinae</taxon>
        <taxon>Onychostoma</taxon>
    </lineage>
</organism>
<dbReference type="AlphaFoldDB" id="A0A7J6C7H7"/>
<evidence type="ECO:0000256" key="3">
    <source>
        <dbReference type="ARBA" id="ARBA00022448"/>
    </source>
</evidence>
<dbReference type="InterPro" id="IPR000272">
    <property type="entry name" value="Ion-transport_regulator_FXYD"/>
</dbReference>
<keyword evidence="3 8" id="KW-0813">Transport</keyword>
<keyword evidence="5" id="KW-0732">Signal</keyword>
<evidence type="ECO:0000313" key="9">
    <source>
        <dbReference type="EMBL" id="KAF4103229.1"/>
    </source>
</evidence>
<dbReference type="CDD" id="cd20324">
    <property type="entry name" value="FXYD6"/>
    <property type="match status" value="1"/>
</dbReference>
<dbReference type="FunFam" id="1.20.5.780:FF:000014">
    <property type="entry name" value="FXYD domain-containing ion transport regulator"/>
    <property type="match status" value="1"/>
</dbReference>
<evidence type="ECO:0000256" key="2">
    <source>
        <dbReference type="ARBA" id="ARBA00005948"/>
    </source>
</evidence>
<dbReference type="Gene3D" id="1.20.5.780">
    <property type="entry name" value="Single helix bin"/>
    <property type="match status" value="1"/>
</dbReference>
<dbReference type="PANTHER" id="PTHR14132:SF15">
    <property type="entry name" value="FXYD DOMAIN-CONTAINING ION TRANSPORT REGULATOR 6-RELATED"/>
    <property type="match status" value="1"/>
</dbReference>
<dbReference type="Proteomes" id="UP000579812">
    <property type="component" value="Unassembled WGS sequence"/>
</dbReference>
<feature type="transmembrane region" description="Helical" evidence="8">
    <location>
        <begin position="112"/>
        <end position="132"/>
    </location>
</feature>
<evidence type="ECO:0000256" key="8">
    <source>
        <dbReference type="RuleBase" id="RU364131"/>
    </source>
</evidence>
<dbReference type="GO" id="GO:0016020">
    <property type="term" value="C:membrane"/>
    <property type="evidence" value="ECO:0007669"/>
    <property type="project" value="UniProtKB-SubCell"/>
</dbReference>
<reference evidence="9 10" key="1">
    <citation type="submission" date="2020-04" db="EMBL/GenBank/DDBJ databases">
        <title>Chromosome-level genome assembly of a cyprinid fish Onychostoma macrolepis by integration of Nanopore Sequencing, Bionano and Hi-C technology.</title>
        <authorList>
            <person name="Wang D."/>
        </authorList>
    </citation>
    <scope>NUCLEOTIDE SEQUENCE [LARGE SCALE GENOMIC DNA]</scope>
    <source>
        <strain evidence="9">SWU-2019</strain>
        <tissue evidence="9">Muscle</tissue>
    </source>
</reference>
<keyword evidence="6 8" id="KW-0406">Ion transport</keyword>
<dbReference type="GO" id="GO:0006811">
    <property type="term" value="P:monoatomic ion transport"/>
    <property type="evidence" value="ECO:0007669"/>
    <property type="project" value="UniProtKB-KW"/>
</dbReference>
<evidence type="ECO:0000256" key="6">
    <source>
        <dbReference type="ARBA" id="ARBA00023065"/>
    </source>
</evidence>
<dbReference type="Pfam" id="PF02038">
    <property type="entry name" value="ATP1G1_PLM_MAT8"/>
    <property type="match status" value="1"/>
</dbReference>
<comment type="similarity">
    <text evidence="2 8">Belongs to the FXYD family.</text>
</comment>
<accession>A0A7J6C7H7</accession>
<keyword evidence="4 8" id="KW-0812">Transmembrane</keyword>
<keyword evidence="10" id="KW-1185">Reference proteome</keyword>
<evidence type="ECO:0000256" key="1">
    <source>
        <dbReference type="ARBA" id="ARBA00004479"/>
    </source>
</evidence>
<keyword evidence="7 8" id="KW-0472">Membrane</keyword>
<feature type="transmembrane region" description="Helical" evidence="8">
    <location>
        <begin position="68"/>
        <end position="87"/>
    </location>
</feature>
<comment type="caution">
    <text evidence="9">The sequence shown here is derived from an EMBL/GenBank/DDBJ whole genome shotgun (WGS) entry which is preliminary data.</text>
</comment>
<dbReference type="GO" id="GO:0043269">
    <property type="term" value="P:regulation of monoatomic ion transport"/>
    <property type="evidence" value="ECO:0007669"/>
    <property type="project" value="InterPro"/>
</dbReference>
<keyword evidence="8" id="KW-1133">Transmembrane helix</keyword>